<keyword evidence="9 15" id="KW-0521">NADP</keyword>
<name>A0A917APC6_9BACI</name>
<accession>A0A917APC6</accession>
<evidence type="ECO:0000256" key="13">
    <source>
        <dbReference type="ARBA" id="ARBA00048649"/>
    </source>
</evidence>
<dbReference type="InterPro" id="IPR009050">
    <property type="entry name" value="Globin-like_sf"/>
</dbReference>
<dbReference type="InterPro" id="IPR012292">
    <property type="entry name" value="Globin/Proto"/>
</dbReference>
<dbReference type="SUPFAM" id="SSF52343">
    <property type="entry name" value="Ferredoxin reductase-like, C-terminal NADP-linked domain"/>
    <property type="match status" value="1"/>
</dbReference>
<reference evidence="18" key="2">
    <citation type="submission" date="2020-09" db="EMBL/GenBank/DDBJ databases">
        <authorList>
            <person name="Sun Q."/>
            <person name="Zhou Y."/>
        </authorList>
    </citation>
    <scope>NUCLEOTIDE SEQUENCE</scope>
    <source>
        <strain evidence="18">CGMCC 1.12698</strain>
    </source>
</reference>
<comment type="catalytic activity">
    <reaction evidence="13 15">
        <text>2 nitric oxide + NADH + 2 O2 = 2 nitrate + NAD(+) + H(+)</text>
        <dbReference type="Rhea" id="RHEA:19469"/>
        <dbReference type="ChEBI" id="CHEBI:15378"/>
        <dbReference type="ChEBI" id="CHEBI:15379"/>
        <dbReference type="ChEBI" id="CHEBI:16480"/>
        <dbReference type="ChEBI" id="CHEBI:17632"/>
        <dbReference type="ChEBI" id="CHEBI:57540"/>
        <dbReference type="ChEBI" id="CHEBI:57945"/>
        <dbReference type="EC" id="1.14.12.17"/>
    </reaction>
</comment>
<dbReference type="Gene3D" id="3.40.50.80">
    <property type="entry name" value="Nucleotide-binding domain of ferredoxin-NADP reductase (FNR) module"/>
    <property type="match status" value="1"/>
</dbReference>
<dbReference type="SUPFAM" id="SSF63380">
    <property type="entry name" value="Riboflavin synthase domain-like"/>
    <property type="match status" value="1"/>
</dbReference>
<evidence type="ECO:0000256" key="4">
    <source>
        <dbReference type="ARBA" id="ARBA00022617"/>
    </source>
</evidence>
<dbReference type="PANTHER" id="PTHR43396">
    <property type="entry name" value="FLAVOHEMOPROTEIN"/>
    <property type="match status" value="1"/>
</dbReference>
<feature type="domain" description="Globin" evidence="16">
    <location>
        <begin position="1"/>
        <end position="136"/>
    </location>
</feature>
<dbReference type="HAMAP" id="MF_01252">
    <property type="entry name" value="Hmp"/>
    <property type="match status" value="1"/>
</dbReference>
<dbReference type="AlphaFoldDB" id="A0A917APC6"/>
<evidence type="ECO:0000259" key="17">
    <source>
        <dbReference type="PROSITE" id="PS51384"/>
    </source>
</evidence>
<evidence type="ECO:0000256" key="5">
    <source>
        <dbReference type="ARBA" id="ARBA00022621"/>
    </source>
</evidence>
<dbReference type="Pfam" id="PF00970">
    <property type="entry name" value="FAD_binding_6"/>
    <property type="match status" value="1"/>
</dbReference>
<dbReference type="PANTHER" id="PTHR43396:SF3">
    <property type="entry name" value="FLAVOHEMOPROTEIN"/>
    <property type="match status" value="1"/>
</dbReference>
<comment type="caution">
    <text evidence="18">The sequence shown here is derived from an EMBL/GenBank/DDBJ whole genome shotgun (WGS) entry which is preliminary data.</text>
</comment>
<keyword evidence="19" id="KW-1185">Reference proteome</keyword>
<feature type="binding site" evidence="15">
    <location>
        <begin position="204"/>
        <end position="207"/>
    </location>
    <ligand>
        <name>FAD</name>
        <dbReference type="ChEBI" id="CHEBI:57692"/>
    </ligand>
</feature>
<dbReference type="GO" id="GO:0005344">
    <property type="term" value="F:oxygen carrier activity"/>
    <property type="evidence" value="ECO:0007669"/>
    <property type="project" value="UniProtKB-UniRule"/>
</dbReference>
<keyword evidence="7 15" id="KW-0479">Metal-binding</keyword>
<dbReference type="GO" id="GO:0071949">
    <property type="term" value="F:FAD binding"/>
    <property type="evidence" value="ECO:0007669"/>
    <property type="project" value="InterPro"/>
</dbReference>
<dbReference type="InterPro" id="IPR039261">
    <property type="entry name" value="FNR_nucleotide-bd"/>
</dbReference>
<keyword evidence="10 15" id="KW-0560">Oxidoreductase</keyword>
<keyword evidence="3 15" id="KW-0813">Transport</keyword>
<feature type="region of interest" description="Reductase" evidence="15">
    <location>
        <begin position="147"/>
        <end position="402"/>
    </location>
</feature>
<dbReference type="InterPro" id="IPR000971">
    <property type="entry name" value="Globin"/>
</dbReference>
<dbReference type="NCBIfam" id="NF009805">
    <property type="entry name" value="PRK13289.1"/>
    <property type="match status" value="1"/>
</dbReference>
<evidence type="ECO:0000313" key="19">
    <source>
        <dbReference type="Proteomes" id="UP000605259"/>
    </source>
</evidence>
<gene>
    <name evidence="15 18" type="primary">hmp</name>
    <name evidence="18" type="ORF">GCM10007140_13140</name>
</gene>
<evidence type="ECO:0000256" key="15">
    <source>
        <dbReference type="HAMAP-Rule" id="MF_01252"/>
    </source>
</evidence>
<keyword evidence="8 15" id="KW-0274">FAD</keyword>
<evidence type="ECO:0000256" key="12">
    <source>
        <dbReference type="ARBA" id="ARBA00023027"/>
    </source>
</evidence>
<dbReference type="GO" id="GO:0020037">
    <property type="term" value="F:heme binding"/>
    <property type="evidence" value="ECO:0007669"/>
    <property type="project" value="InterPro"/>
</dbReference>
<comment type="catalytic activity">
    <reaction evidence="14 15">
        <text>2 nitric oxide + NADPH + 2 O2 = 2 nitrate + NADP(+) + H(+)</text>
        <dbReference type="Rhea" id="RHEA:19465"/>
        <dbReference type="ChEBI" id="CHEBI:15378"/>
        <dbReference type="ChEBI" id="CHEBI:15379"/>
        <dbReference type="ChEBI" id="CHEBI:16480"/>
        <dbReference type="ChEBI" id="CHEBI:17632"/>
        <dbReference type="ChEBI" id="CHEBI:57783"/>
        <dbReference type="ChEBI" id="CHEBI:58349"/>
        <dbReference type="EC" id="1.14.12.17"/>
    </reaction>
</comment>
<keyword evidence="15" id="KW-0216">Detoxification</keyword>
<evidence type="ECO:0000256" key="10">
    <source>
        <dbReference type="ARBA" id="ARBA00023002"/>
    </source>
</evidence>
<feature type="active site" description="Charge relay system" evidence="15">
    <location>
        <position position="135"/>
    </location>
</feature>
<dbReference type="PRINTS" id="PR00410">
    <property type="entry name" value="PHEHYDRXLASE"/>
</dbReference>
<evidence type="ECO:0000256" key="6">
    <source>
        <dbReference type="ARBA" id="ARBA00022630"/>
    </source>
</evidence>
<comment type="domain">
    <text evidence="15">Consists of two distinct domains; an N-terminal heme-containing oxygen-binding domain and a C-terminal reductase domain with binding sites for FAD and NAD(P)H.</text>
</comment>
<feature type="binding site" description="proximal binding residue" evidence="15">
    <location>
        <position position="85"/>
    </location>
    <ligand>
        <name>heme b</name>
        <dbReference type="ChEBI" id="CHEBI:60344"/>
    </ligand>
    <ligandPart>
        <name>Fe</name>
        <dbReference type="ChEBI" id="CHEBI:18248"/>
    </ligandPart>
</feature>
<comment type="similarity">
    <text evidence="2 15">Belongs to the globin family. Two-domain flavohemoproteins subfamily.</text>
</comment>
<dbReference type="FunFam" id="2.40.30.10:FF:000034">
    <property type="entry name" value="Flavohemoprotein"/>
    <property type="match status" value="1"/>
</dbReference>
<proteinExistence type="inferred from homology"/>
<protein>
    <recommendedName>
        <fullName evidence="15">Flavohemoprotein</fullName>
    </recommendedName>
    <alternativeName>
        <fullName evidence="15">Flavohemoglobin</fullName>
    </alternativeName>
    <alternativeName>
        <fullName evidence="15">Hemoglobin-like protein</fullName>
    </alternativeName>
    <alternativeName>
        <fullName evidence="15">Nitric oxide dioxygenase</fullName>
        <shortName evidence="15">NO oxygenase</shortName>
        <shortName evidence="15">NOD</shortName>
        <ecNumber evidence="15">1.14.12.17</ecNumber>
    </alternativeName>
</protein>
<keyword evidence="5 15" id="KW-0561">Oxygen transport</keyword>
<comment type="cofactor">
    <cofactor evidence="15">
        <name>heme b</name>
        <dbReference type="ChEBI" id="CHEBI:60344"/>
    </cofactor>
    <text evidence="15">Binds 1 heme b (iron(II)-protoporphyrin IX) group per subunit.</text>
</comment>
<dbReference type="EMBL" id="BMFK01000001">
    <property type="protein sequence ID" value="GGE64277.1"/>
    <property type="molecule type" value="Genomic_DNA"/>
</dbReference>
<dbReference type="InterPro" id="IPR001433">
    <property type="entry name" value="OxRdtase_FAD/NAD-bd"/>
</dbReference>
<evidence type="ECO:0000256" key="14">
    <source>
        <dbReference type="ARBA" id="ARBA00049433"/>
    </source>
</evidence>
<dbReference type="GO" id="GO:0046210">
    <property type="term" value="P:nitric oxide catabolic process"/>
    <property type="evidence" value="ECO:0007669"/>
    <property type="project" value="TreeGrafter"/>
</dbReference>
<evidence type="ECO:0000256" key="1">
    <source>
        <dbReference type="ARBA" id="ARBA00006401"/>
    </source>
</evidence>
<feature type="domain" description="FAD-binding FR-type" evidence="17">
    <location>
        <begin position="150"/>
        <end position="260"/>
    </location>
</feature>
<feature type="binding site" evidence="15">
    <location>
        <begin position="394"/>
        <end position="397"/>
    </location>
    <ligand>
        <name>FAD</name>
        <dbReference type="ChEBI" id="CHEBI:57692"/>
    </ligand>
</feature>
<dbReference type="InterPro" id="IPR023950">
    <property type="entry name" value="Hmp"/>
</dbReference>
<dbReference type="GO" id="GO:0008941">
    <property type="term" value="F:nitric oxide dioxygenase NAD(P)H activity"/>
    <property type="evidence" value="ECO:0007669"/>
    <property type="project" value="UniProtKB-UniRule"/>
</dbReference>
<evidence type="ECO:0000313" key="18">
    <source>
        <dbReference type="EMBL" id="GGE64277.1"/>
    </source>
</evidence>
<dbReference type="Proteomes" id="UP000605259">
    <property type="component" value="Unassembled WGS sequence"/>
</dbReference>
<keyword evidence="11 15" id="KW-0408">Iron</keyword>
<comment type="similarity">
    <text evidence="1 15">In the C-terminal section; belongs to the flavoprotein pyridine nucleotide cytochrome reductase family.</text>
</comment>
<dbReference type="InterPro" id="IPR017938">
    <property type="entry name" value="Riboflavin_synthase-like_b-brl"/>
</dbReference>
<keyword evidence="6 15" id="KW-0285">Flavoprotein</keyword>
<sequence>MLQTKTIEIVKSTVPLLQEKGVEITTRFYEIMFGENPELLNIFNHTNQKKGRQPQALANAVYAAAMYIDQLEVIVPVVKQIGHKHRSLGVKAEHYPIVGKCLLQAIKEVADAPQEVLDAWAEAYGVIADVFIQVEAEMYKEAEEQAGGWSDFRPFTIVKKETESDVITSFYLQPVDDGELSTFLPGQYVSVQVNIDGEQYTHIRQYSLSDASEKGYYRISVKREKSIATQNGIVSNYLHDHKQEGDTLLLSAPAGDFVLNRESELPVVLISGGVGITPMMSMFNTLAGEKSSRDITFIHAALNSNVHAMKGHVERVAKENDHVRAYTCYSEPTEQDKENKSYDKEGFIDLEWLQSVVPSIEAEFYFCGPVSFMKHVKAMLKEMGVTDERIHFEFFGPAASLD</sequence>
<comment type="cofactor">
    <cofactor evidence="15">
        <name>FAD</name>
        <dbReference type="ChEBI" id="CHEBI:57692"/>
    </cofactor>
    <text evidence="15">Binds 1 FAD per subunit.</text>
</comment>
<dbReference type="CDD" id="cd06184">
    <property type="entry name" value="flavohem_like_fad_nad_binding"/>
    <property type="match status" value="1"/>
</dbReference>
<keyword evidence="12 15" id="KW-0520">NAD</keyword>
<dbReference type="SUPFAM" id="SSF46458">
    <property type="entry name" value="Globin-like"/>
    <property type="match status" value="1"/>
</dbReference>
<evidence type="ECO:0000256" key="3">
    <source>
        <dbReference type="ARBA" id="ARBA00022448"/>
    </source>
</evidence>
<organism evidence="18 19">
    <name type="scientific">Priestia taiwanensis</name>
    <dbReference type="NCBI Taxonomy" id="1347902"/>
    <lineage>
        <taxon>Bacteria</taxon>
        <taxon>Bacillati</taxon>
        <taxon>Bacillota</taxon>
        <taxon>Bacilli</taxon>
        <taxon>Bacillales</taxon>
        <taxon>Bacillaceae</taxon>
        <taxon>Priestia</taxon>
    </lineage>
</organism>
<evidence type="ECO:0000256" key="8">
    <source>
        <dbReference type="ARBA" id="ARBA00022827"/>
    </source>
</evidence>
<dbReference type="EC" id="1.14.12.17" evidence="15"/>
<feature type="site" description="Influences the redox potential of the prosthetic heme and FAD groups" evidence="15">
    <location>
        <position position="84"/>
    </location>
</feature>
<evidence type="ECO:0000256" key="9">
    <source>
        <dbReference type="ARBA" id="ARBA00022857"/>
    </source>
</evidence>
<dbReference type="Gene3D" id="2.40.30.10">
    <property type="entry name" value="Translation factors"/>
    <property type="match status" value="1"/>
</dbReference>
<dbReference type="InterPro" id="IPR001709">
    <property type="entry name" value="Flavoprot_Pyr_Nucl_cyt_Rdtase"/>
</dbReference>
<dbReference type="GO" id="GO:0046872">
    <property type="term" value="F:metal ion binding"/>
    <property type="evidence" value="ECO:0007669"/>
    <property type="project" value="UniProtKB-KW"/>
</dbReference>
<dbReference type="FunFam" id="3.40.50.80:FF:000010">
    <property type="entry name" value="Flavohemoprotein"/>
    <property type="match status" value="1"/>
</dbReference>
<dbReference type="Pfam" id="PF00175">
    <property type="entry name" value="NAD_binding_1"/>
    <property type="match status" value="1"/>
</dbReference>
<dbReference type="GO" id="GO:0019825">
    <property type="term" value="F:oxygen binding"/>
    <property type="evidence" value="ECO:0007669"/>
    <property type="project" value="InterPro"/>
</dbReference>
<dbReference type="PROSITE" id="PS51384">
    <property type="entry name" value="FAD_FR"/>
    <property type="match status" value="1"/>
</dbReference>
<dbReference type="PROSITE" id="PS01033">
    <property type="entry name" value="GLOBIN"/>
    <property type="match status" value="1"/>
</dbReference>
<dbReference type="InterPro" id="IPR008333">
    <property type="entry name" value="Cbr1-like_FAD-bd_dom"/>
</dbReference>
<feature type="site" description="Influences the redox potential of the prosthetic heme and FAD groups" evidence="15">
    <location>
        <position position="393"/>
    </location>
</feature>
<dbReference type="PRINTS" id="PR00371">
    <property type="entry name" value="FPNCR"/>
</dbReference>
<dbReference type="FunFam" id="1.10.490.10:FF:000003">
    <property type="entry name" value="Flavohemoprotein"/>
    <property type="match status" value="1"/>
</dbReference>
<reference evidence="18" key="1">
    <citation type="journal article" date="2014" name="Int. J. Syst. Evol. Microbiol.">
        <title>Complete genome sequence of Corynebacterium casei LMG S-19264T (=DSM 44701T), isolated from a smear-ripened cheese.</title>
        <authorList>
            <consortium name="US DOE Joint Genome Institute (JGI-PGF)"/>
            <person name="Walter F."/>
            <person name="Albersmeier A."/>
            <person name="Kalinowski J."/>
            <person name="Ruckert C."/>
        </authorList>
    </citation>
    <scope>NUCLEOTIDE SEQUENCE</scope>
    <source>
        <strain evidence="18">CGMCC 1.12698</strain>
    </source>
</reference>
<evidence type="ECO:0000256" key="11">
    <source>
        <dbReference type="ARBA" id="ARBA00023004"/>
    </source>
</evidence>
<feature type="site" description="Involved in heme-bound ligand stabilization and O-O bond activation" evidence="15">
    <location>
        <position position="29"/>
    </location>
</feature>
<dbReference type="Gene3D" id="1.10.490.10">
    <property type="entry name" value="Globins"/>
    <property type="match status" value="1"/>
</dbReference>
<feature type="binding site" evidence="15">
    <location>
        <position position="188"/>
    </location>
    <ligand>
        <name>FAD</name>
        <dbReference type="ChEBI" id="CHEBI:57692"/>
    </ligand>
</feature>
<dbReference type="CDD" id="cd14777">
    <property type="entry name" value="Yhb1-globin-like"/>
    <property type="match status" value="1"/>
</dbReference>
<dbReference type="Pfam" id="PF00042">
    <property type="entry name" value="Globin"/>
    <property type="match status" value="1"/>
</dbReference>
<dbReference type="RefSeq" id="WP_188387588.1">
    <property type="nucleotide sequence ID" value="NZ_BMFK01000001.1"/>
</dbReference>
<evidence type="ECO:0000259" key="16">
    <source>
        <dbReference type="PROSITE" id="PS01033"/>
    </source>
</evidence>
<evidence type="ECO:0000256" key="2">
    <source>
        <dbReference type="ARBA" id="ARBA00008414"/>
    </source>
</evidence>
<keyword evidence="4 15" id="KW-0349">Heme</keyword>
<comment type="function">
    <text evidence="15">Is involved in NO detoxification in an aerobic process, termed nitric oxide dioxygenase (NOD) reaction that utilizes O(2) and NAD(P)H to convert NO to nitrate, which protects the bacterium from various noxious nitrogen compounds. Therefore, plays a central role in the inducible response to nitrosative stress.</text>
</comment>
<evidence type="ECO:0000256" key="7">
    <source>
        <dbReference type="ARBA" id="ARBA00022723"/>
    </source>
</evidence>
<dbReference type="InterPro" id="IPR017927">
    <property type="entry name" value="FAD-bd_FR_type"/>
</dbReference>
<dbReference type="GO" id="GO:0009636">
    <property type="term" value="P:response to toxic substance"/>
    <property type="evidence" value="ECO:0007669"/>
    <property type="project" value="UniProtKB-KW"/>
</dbReference>
<feature type="active site" description="Charge relay system" evidence="15">
    <location>
        <position position="95"/>
    </location>
</feature>
<dbReference type="GO" id="GO:0071500">
    <property type="term" value="P:cellular response to nitrosative stress"/>
    <property type="evidence" value="ECO:0007669"/>
    <property type="project" value="TreeGrafter"/>
</dbReference>
<feature type="binding site" evidence="15">
    <location>
        <begin position="273"/>
        <end position="278"/>
    </location>
    <ligand>
        <name>NADP(+)</name>
        <dbReference type="ChEBI" id="CHEBI:58349"/>
    </ligand>
</feature>